<evidence type="ECO:0000256" key="3">
    <source>
        <dbReference type="PIRSR" id="PIRSR607760-2"/>
    </source>
</evidence>
<evidence type="ECO:0000313" key="4">
    <source>
        <dbReference type="EMBL" id="MBC8585709.1"/>
    </source>
</evidence>
<gene>
    <name evidence="4" type="ORF">H8705_08945</name>
</gene>
<evidence type="ECO:0000256" key="1">
    <source>
        <dbReference type="ARBA" id="ARBA00007644"/>
    </source>
</evidence>
<dbReference type="Gene3D" id="1.20.1260.10">
    <property type="match status" value="1"/>
</dbReference>
<feature type="binding site" evidence="2">
    <location>
        <position position="30"/>
    </location>
    <ligand>
        <name>Mn(2+)</name>
        <dbReference type="ChEBI" id="CHEBI:29035"/>
        <label>1</label>
    </ligand>
</feature>
<dbReference type="Pfam" id="PF05067">
    <property type="entry name" value="Mn_catalase"/>
    <property type="match status" value="1"/>
</dbReference>
<comment type="cofactor">
    <cofactor evidence="2">
        <name>Mn(2+)</name>
        <dbReference type="ChEBI" id="CHEBI:29035"/>
    </cofactor>
    <text evidence="2">Binds 2 manganese ions per subunit.</text>
</comment>
<proteinExistence type="inferred from homology"/>
<comment type="similarity">
    <text evidence="1">Belongs to the manganese catalase family.</text>
</comment>
<feature type="binding site" evidence="2">
    <location>
        <position position="63"/>
    </location>
    <ligand>
        <name>Mn(2+)</name>
        <dbReference type="ChEBI" id="CHEBI:29035"/>
        <label>1</label>
    </ligand>
</feature>
<keyword evidence="2" id="KW-0479">Metal-binding</keyword>
<reference evidence="4" key="1">
    <citation type="submission" date="2020-08" db="EMBL/GenBank/DDBJ databases">
        <title>Genome public.</title>
        <authorList>
            <person name="Liu C."/>
            <person name="Sun Q."/>
        </authorList>
    </citation>
    <scope>NUCLEOTIDE SEQUENCE</scope>
    <source>
        <strain evidence="4">NSJ-64</strain>
    </source>
</reference>
<feature type="binding site" evidence="3">
    <location>
        <position position="55"/>
    </location>
    <ligand>
        <name>Ca(2+)</name>
        <dbReference type="ChEBI" id="CHEBI:29108"/>
    </ligand>
</feature>
<organism evidence="4 5">
    <name type="scientific">Youxingia wuxianensis</name>
    <dbReference type="NCBI Taxonomy" id="2763678"/>
    <lineage>
        <taxon>Bacteria</taxon>
        <taxon>Bacillati</taxon>
        <taxon>Bacillota</taxon>
        <taxon>Clostridia</taxon>
        <taxon>Eubacteriales</taxon>
        <taxon>Oscillospiraceae</taxon>
        <taxon>Youxingia</taxon>
    </lineage>
</organism>
<name>A0A926ESI9_9FIRM</name>
<dbReference type="InterPro" id="IPR009078">
    <property type="entry name" value="Ferritin-like_SF"/>
</dbReference>
<sequence>MLCIQQSGEIFLPHWIDNHLFFQLGGPDGELGAATRYLQQRYSMPFDQVKGMLTDIGTEELAHIEIVSTILYQLTKGMSICDIKKSGFDTYFIDHTAGVYPQAASGMPFSASTIQVTGDTIADLSEDLAAEQKARLTYDNILRLADDPDVRDPIKFLREREIVHFQRFGDALRITQDHLDAKNFYAFNPSFDMKCPPKENPCACAPAPAATLTSPTCDVPQTTAACGCVSETVVTPACGCADTTVVSSPCGYPSQTSASACGCGIDTTVVVPPCGCTAETPAVPFASAPRKKSAPYMPFTPNCNCKSDKRGCPRY</sequence>
<dbReference type="EMBL" id="JACRTD010000006">
    <property type="protein sequence ID" value="MBC8585709.1"/>
    <property type="molecule type" value="Genomic_DNA"/>
</dbReference>
<evidence type="ECO:0000313" key="5">
    <source>
        <dbReference type="Proteomes" id="UP000623678"/>
    </source>
</evidence>
<keyword evidence="5" id="KW-1185">Reference proteome</keyword>
<feature type="binding site" evidence="2">
    <location>
        <position position="60"/>
    </location>
    <ligand>
        <name>Mn(2+)</name>
        <dbReference type="ChEBI" id="CHEBI:29035"/>
        <label>1</label>
    </ligand>
</feature>
<keyword evidence="3" id="KW-0106">Calcium</keyword>
<evidence type="ECO:0000256" key="2">
    <source>
        <dbReference type="PIRSR" id="PIRSR607760-1"/>
    </source>
</evidence>
<comment type="caution">
    <text evidence="4">The sequence shown here is derived from an EMBL/GenBank/DDBJ whole genome shotgun (WGS) entry which is preliminary data.</text>
</comment>
<comment type="cofactor">
    <cofactor evidence="3">
        <name>Ca(2+)</name>
        <dbReference type="ChEBI" id="CHEBI:29108"/>
    </cofactor>
    <text evidence="3">Binds 1 Ca(2+) ion per subunit.</text>
</comment>
<dbReference type="Proteomes" id="UP000623678">
    <property type="component" value="Unassembled WGS sequence"/>
</dbReference>
<accession>A0A926ESI9</accession>
<dbReference type="AlphaFoldDB" id="A0A926ESI9"/>
<feature type="binding site" evidence="2">
    <location>
        <position position="131"/>
    </location>
    <ligand>
        <name>Mn(2+)</name>
        <dbReference type="ChEBI" id="CHEBI:29035"/>
        <label>1</label>
    </ligand>
</feature>
<feature type="binding site" evidence="2">
    <location>
        <position position="164"/>
    </location>
    <ligand>
        <name>Mn(2+)</name>
        <dbReference type="ChEBI" id="CHEBI:29035"/>
        <label>1</label>
    </ligand>
</feature>
<dbReference type="InterPro" id="IPR007760">
    <property type="entry name" value="Mn_catalase"/>
</dbReference>
<dbReference type="GO" id="GO:0046872">
    <property type="term" value="F:metal ion binding"/>
    <property type="evidence" value="ECO:0007669"/>
    <property type="project" value="UniProtKB-KW"/>
</dbReference>
<keyword evidence="2" id="KW-0464">Manganese</keyword>
<dbReference type="InterPro" id="IPR012347">
    <property type="entry name" value="Ferritin-like"/>
</dbReference>
<dbReference type="SUPFAM" id="SSF47240">
    <property type="entry name" value="Ferritin-like"/>
    <property type="match status" value="1"/>
</dbReference>
<protein>
    <submittedName>
        <fullName evidence="4">Manganese catalase family protein</fullName>
    </submittedName>
</protein>